<dbReference type="NCBIfam" id="TIGR01509">
    <property type="entry name" value="HAD-SF-IA-v3"/>
    <property type="match status" value="1"/>
</dbReference>
<dbReference type="Gene3D" id="3.40.50.1000">
    <property type="entry name" value="HAD superfamily/HAD-like"/>
    <property type="match status" value="1"/>
</dbReference>
<protein>
    <submittedName>
        <fullName evidence="1">HAD-IA family hydrolase</fullName>
    </submittedName>
</protein>
<evidence type="ECO:0000313" key="1">
    <source>
        <dbReference type="EMBL" id="MBW4543982.1"/>
    </source>
</evidence>
<dbReference type="Proteomes" id="UP000753908">
    <property type="component" value="Unassembled WGS sequence"/>
</dbReference>
<dbReference type="InterPro" id="IPR023214">
    <property type="entry name" value="HAD_sf"/>
</dbReference>
<dbReference type="SUPFAM" id="SSF56784">
    <property type="entry name" value="HAD-like"/>
    <property type="match status" value="1"/>
</dbReference>
<dbReference type="PANTHER" id="PTHR42896">
    <property type="entry name" value="XYLULOSE-1,5-BISPHOSPHATE (XUBP) PHOSPHATASE"/>
    <property type="match status" value="1"/>
</dbReference>
<comment type="caution">
    <text evidence="1">The sequence shown here is derived from an EMBL/GenBank/DDBJ whole genome shotgun (WGS) entry which is preliminary data.</text>
</comment>
<reference evidence="1" key="2">
    <citation type="journal article" date="2022" name="Microbiol. Resour. Announc.">
        <title>Metagenome Sequencing to Explore Phylogenomics of Terrestrial Cyanobacteria.</title>
        <authorList>
            <person name="Ward R.D."/>
            <person name="Stajich J.E."/>
            <person name="Johansen J.R."/>
            <person name="Huntemann M."/>
            <person name="Clum A."/>
            <person name="Foster B."/>
            <person name="Foster B."/>
            <person name="Roux S."/>
            <person name="Palaniappan K."/>
            <person name="Varghese N."/>
            <person name="Mukherjee S."/>
            <person name="Reddy T.B.K."/>
            <person name="Daum C."/>
            <person name="Copeland A."/>
            <person name="Chen I.A."/>
            <person name="Ivanova N.N."/>
            <person name="Kyrpides N.C."/>
            <person name="Shapiro N."/>
            <person name="Eloe-Fadrosh E.A."/>
            <person name="Pietrasiak N."/>
        </authorList>
    </citation>
    <scope>NUCLEOTIDE SEQUENCE</scope>
    <source>
        <strain evidence="1">CPER-KK1</strain>
    </source>
</reference>
<dbReference type="PRINTS" id="PR00413">
    <property type="entry name" value="HADHALOGNASE"/>
</dbReference>
<gene>
    <name evidence="1" type="ORF">KME25_06010</name>
</gene>
<dbReference type="InterPro" id="IPR006439">
    <property type="entry name" value="HAD-SF_hydro_IA"/>
</dbReference>
<dbReference type="InterPro" id="IPR023198">
    <property type="entry name" value="PGP-like_dom2"/>
</dbReference>
<dbReference type="SFLD" id="SFLDS00003">
    <property type="entry name" value="Haloacid_Dehalogenase"/>
    <property type="match status" value="1"/>
</dbReference>
<keyword evidence="1" id="KW-0378">Hydrolase</keyword>
<dbReference type="SFLD" id="SFLDG01135">
    <property type="entry name" value="C1.5.6:_HAD__Beta-PGM__Phospha"/>
    <property type="match status" value="1"/>
</dbReference>
<dbReference type="EMBL" id="JAHHIF010000006">
    <property type="protein sequence ID" value="MBW4543982.1"/>
    <property type="molecule type" value="Genomic_DNA"/>
</dbReference>
<sequence length="255" mass="28015">MSELQALIFDVDGTLADTERDGHRVAFNRAFAEAGLDWDWTTSLYGELLAITGGKERIRFYLEQYLPDFEPATDLDSFIANLHAAKSKYYHSVLAEGAIPLRPGVERLLKEAREQDVRLAIATTTTPSNVTTLLEQTLGSDSPSWFEVIAAGDIVPAKKPAPDIYQYALQEMNLQAQDCLAFEDSHHGLTSASQIGLKTVVTVNDYTQDQDFTGAILVLSDFGEPNQPFKVLAGDAGDKSYLDMALAHRLLTSQG</sequence>
<dbReference type="AlphaFoldDB" id="A0A951PIA2"/>
<evidence type="ECO:0000313" key="2">
    <source>
        <dbReference type="Proteomes" id="UP000753908"/>
    </source>
</evidence>
<proteinExistence type="predicted"/>
<dbReference type="GO" id="GO:0016787">
    <property type="term" value="F:hydrolase activity"/>
    <property type="evidence" value="ECO:0007669"/>
    <property type="project" value="UniProtKB-KW"/>
</dbReference>
<dbReference type="SFLD" id="SFLDF00035">
    <property type="entry name" value="phosphoglycolate_phosphatase"/>
    <property type="match status" value="1"/>
</dbReference>
<dbReference type="Pfam" id="PF00702">
    <property type="entry name" value="Hydrolase"/>
    <property type="match status" value="1"/>
</dbReference>
<dbReference type="PANTHER" id="PTHR42896:SF2">
    <property type="entry name" value="CBBY-LIKE PROTEIN"/>
    <property type="match status" value="1"/>
</dbReference>
<organism evidence="1 2">
    <name type="scientific">Symplocastrum torsivum CPER-KK1</name>
    <dbReference type="NCBI Taxonomy" id="450513"/>
    <lineage>
        <taxon>Bacteria</taxon>
        <taxon>Bacillati</taxon>
        <taxon>Cyanobacteriota</taxon>
        <taxon>Cyanophyceae</taxon>
        <taxon>Oscillatoriophycideae</taxon>
        <taxon>Oscillatoriales</taxon>
        <taxon>Microcoleaceae</taxon>
        <taxon>Symplocastrum</taxon>
    </lineage>
</organism>
<dbReference type="InterPro" id="IPR036412">
    <property type="entry name" value="HAD-like_sf"/>
</dbReference>
<name>A0A951PIA2_9CYAN</name>
<accession>A0A951PIA2</accession>
<reference evidence="1" key="1">
    <citation type="submission" date="2021-05" db="EMBL/GenBank/DDBJ databases">
        <authorList>
            <person name="Pietrasiak N."/>
            <person name="Ward R."/>
            <person name="Stajich J.E."/>
            <person name="Kurbessoian T."/>
        </authorList>
    </citation>
    <scope>NUCLEOTIDE SEQUENCE</scope>
    <source>
        <strain evidence="1">CPER-KK1</strain>
    </source>
</reference>
<dbReference type="InterPro" id="IPR044999">
    <property type="entry name" value="CbbY-like"/>
</dbReference>
<dbReference type="Gene3D" id="1.10.150.240">
    <property type="entry name" value="Putative phosphatase, domain 2"/>
    <property type="match status" value="1"/>
</dbReference>
<dbReference type="SFLD" id="SFLDG01129">
    <property type="entry name" value="C1.5:_HAD__Beta-PGM__Phosphata"/>
    <property type="match status" value="1"/>
</dbReference>